<gene>
    <name evidence="2" type="ORF">THAOC_00769</name>
</gene>
<feature type="region of interest" description="Disordered" evidence="1">
    <location>
        <begin position="63"/>
        <end position="121"/>
    </location>
</feature>
<feature type="compositionally biased region" description="Basic and acidic residues" evidence="1">
    <location>
        <begin position="63"/>
        <end position="81"/>
    </location>
</feature>
<evidence type="ECO:0000256" key="1">
    <source>
        <dbReference type="SAM" id="MobiDB-lite"/>
    </source>
</evidence>
<organism evidence="2 3">
    <name type="scientific">Thalassiosira oceanica</name>
    <name type="common">Marine diatom</name>
    <dbReference type="NCBI Taxonomy" id="159749"/>
    <lineage>
        <taxon>Eukaryota</taxon>
        <taxon>Sar</taxon>
        <taxon>Stramenopiles</taxon>
        <taxon>Ochrophyta</taxon>
        <taxon>Bacillariophyta</taxon>
        <taxon>Coscinodiscophyceae</taxon>
        <taxon>Thalassiosirophycidae</taxon>
        <taxon>Thalassiosirales</taxon>
        <taxon>Thalassiosiraceae</taxon>
        <taxon>Thalassiosira</taxon>
    </lineage>
</organism>
<reference evidence="2 3" key="1">
    <citation type="journal article" date="2012" name="Genome Biol.">
        <title>Genome and low-iron response of an oceanic diatom adapted to chronic iron limitation.</title>
        <authorList>
            <person name="Lommer M."/>
            <person name="Specht M."/>
            <person name="Roy A.S."/>
            <person name="Kraemer L."/>
            <person name="Andreson R."/>
            <person name="Gutowska M.A."/>
            <person name="Wolf J."/>
            <person name="Bergner S.V."/>
            <person name="Schilhabel M.B."/>
            <person name="Klostermeier U.C."/>
            <person name="Beiko R.G."/>
            <person name="Rosenstiel P."/>
            <person name="Hippler M."/>
            <person name="Laroche J."/>
        </authorList>
    </citation>
    <scope>NUCLEOTIDE SEQUENCE [LARGE SCALE GENOMIC DNA]</scope>
    <source>
        <strain evidence="2 3">CCMP1005</strain>
    </source>
</reference>
<dbReference type="Proteomes" id="UP000266841">
    <property type="component" value="Unassembled WGS sequence"/>
</dbReference>
<feature type="compositionally biased region" description="Polar residues" evidence="1">
    <location>
        <begin position="90"/>
        <end position="99"/>
    </location>
</feature>
<evidence type="ECO:0000313" key="3">
    <source>
        <dbReference type="Proteomes" id="UP000266841"/>
    </source>
</evidence>
<sequence length="154" mass="17302">MHTSLDRDQTLVRMVPEDEVAAIVERIYEPLFQKVFHARSSEDFRKWKKKRVKAKDKLPFRFGLKAKESGKSSSSKKEGKKSAASKKKNASVQSATKAPNSKEVCLTTDRKAPKPKVAKVTPPKLDEVGLVGLQLKRPPECVDEPCGKKVRTDR</sequence>
<accession>K0TR95</accession>
<evidence type="ECO:0000313" key="2">
    <source>
        <dbReference type="EMBL" id="EJK77407.1"/>
    </source>
</evidence>
<dbReference type="EMBL" id="AGNL01000927">
    <property type="protein sequence ID" value="EJK77407.1"/>
    <property type="molecule type" value="Genomic_DNA"/>
</dbReference>
<protein>
    <submittedName>
        <fullName evidence="2">Uncharacterized protein</fullName>
    </submittedName>
</protein>
<proteinExistence type="predicted"/>
<name>K0TR95_THAOC</name>
<dbReference type="AlphaFoldDB" id="K0TR95"/>
<comment type="caution">
    <text evidence="2">The sequence shown here is derived from an EMBL/GenBank/DDBJ whole genome shotgun (WGS) entry which is preliminary data.</text>
</comment>
<keyword evidence="3" id="KW-1185">Reference proteome</keyword>